<evidence type="ECO:0000259" key="6">
    <source>
        <dbReference type="Pfam" id="PF02826"/>
    </source>
</evidence>
<comment type="caution">
    <text evidence="7">The sequence shown here is derived from an EMBL/GenBank/DDBJ whole genome shotgun (WGS) entry which is preliminary data.</text>
</comment>
<evidence type="ECO:0000256" key="2">
    <source>
        <dbReference type="ARBA" id="ARBA00023002"/>
    </source>
</evidence>
<evidence type="ECO:0000313" key="8">
    <source>
        <dbReference type="Proteomes" id="UP000051155"/>
    </source>
</evidence>
<dbReference type="PANTHER" id="PTHR43761:SF1">
    <property type="entry name" value="D-ISOMER SPECIFIC 2-HYDROXYACID DEHYDROGENASE CATALYTIC DOMAIN-CONTAINING PROTEIN-RELATED"/>
    <property type="match status" value="1"/>
</dbReference>
<dbReference type="InterPro" id="IPR036291">
    <property type="entry name" value="NAD(P)-bd_dom_sf"/>
</dbReference>
<dbReference type="PANTHER" id="PTHR43761">
    <property type="entry name" value="D-ISOMER SPECIFIC 2-HYDROXYACID DEHYDROGENASE FAMILY PROTEIN (AFU_ORTHOLOGUE AFUA_1G13630)"/>
    <property type="match status" value="1"/>
</dbReference>
<comment type="similarity">
    <text evidence="1 4">Belongs to the D-isomer specific 2-hydroxyacid dehydrogenase family.</text>
</comment>
<dbReference type="RefSeq" id="WP_057738463.1">
    <property type="nucleotide sequence ID" value="NZ_AZEG01000032.1"/>
</dbReference>
<evidence type="ECO:0000256" key="3">
    <source>
        <dbReference type="ARBA" id="ARBA00023027"/>
    </source>
</evidence>
<keyword evidence="8" id="KW-1185">Reference proteome</keyword>
<evidence type="ECO:0000259" key="5">
    <source>
        <dbReference type="Pfam" id="PF00389"/>
    </source>
</evidence>
<accession>A0A0R1PSQ3</accession>
<dbReference type="InterPro" id="IPR029752">
    <property type="entry name" value="D-isomer_DH_CS1"/>
</dbReference>
<evidence type="ECO:0000256" key="4">
    <source>
        <dbReference type="RuleBase" id="RU003719"/>
    </source>
</evidence>
<dbReference type="PATRIC" id="fig|1423812.3.peg.1593"/>
<dbReference type="InterPro" id="IPR050418">
    <property type="entry name" value="D-iso_2-hydroxyacid_DH_PdxB"/>
</dbReference>
<sequence>MKIVISDYAESMMDDQTYAFKLLKHNHPDWIIKAIAYNPENLHAFNAELFDADALLTAFIPVNEELLAKAPNLKLISINAMGFNNIDLKATSAHRVSVCAISDYCSTDVAEFTISLILSLIKQLKAYDYTLTVDHLWKYNALLPQKRLSEQILGIFGLGNIGQKVAAFAKALGIKVIAYDPYLPPKVAKKLEIDLVSAAQVYANADIITNHMRLTASNRNFFSTTAFKQMGQGQQPIFINVARGESVDEQALLYALDQKWIKGTGLDVLSSENPNLTNHPLLNRSNVILTPHAAFYSINSVTDLQRISCQNIINFFEEDYINIDRFVSEPPKVLK</sequence>
<dbReference type="InterPro" id="IPR006139">
    <property type="entry name" value="D-isomer_2_OHA_DH_cat_dom"/>
</dbReference>
<reference evidence="7 8" key="1">
    <citation type="journal article" date="2015" name="Genome Announc.">
        <title>Expanding the biotechnology potential of lactobacilli through comparative genomics of 213 strains and associated genera.</title>
        <authorList>
            <person name="Sun Z."/>
            <person name="Harris H.M."/>
            <person name="McCann A."/>
            <person name="Guo C."/>
            <person name="Argimon S."/>
            <person name="Zhang W."/>
            <person name="Yang X."/>
            <person name="Jeffery I.B."/>
            <person name="Cooney J.C."/>
            <person name="Kagawa T.F."/>
            <person name="Liu W."/>
            <person name="Song Y."/>
            <person name="Salvetti E."/>
            <person name="Wrobel A."/>
            <person name="Rasinkangas P."/>
            <person name="Parkhill J."/>
            <person name="Rea M.C."/>
            <person name="O'Sullivan O."/>
            <person name="Ritari J."/>
            <person name="Douillard F.P."/>
            <person name="Paul Ross R."/>
            <person name="Yang R."/>
            <person name="Briner A.E."/>
            <person name="Felis G.E."/>
            <person name="de Vos W.M."/>
            <person name="Barrangou R."/>
            <person name="Klaenhammer T.R."/>
            <person name="Caufield P.W."/>
            <person name="Cui Y."/>
            <person name="Zhang H."/>
            <person name="O'Toole P.W."/>
        </authorList>
    </citation>
    <scope>NUCLEOTIDE SEQUENCE [LARGE SCALE GENOMIC DNA]</scope>
    <source>
        <strain evidence="7 8">DSM 19971</strain>
    </source>
</reference>
<keyword evidence="3" id="KW-0520">NAD</keyword>
<dbReference type="InterPro" id="IPR006140">
    <property type="entry name" value="D-isomer_DH_NAD-bd"/>
</dbReference>
<dbReference type="STRING" id="1423812.FD20_GL001499"/>
<dbReference type="GO" id="GO:0016616">
    <property type="term" value="F:oxidoreductase activity, acting on the CH-OH group of donors, NAD or NADP as acceptor"/>
    <property type="evidence" value="ECO:0007669"/>
    <property type="project" value="InterPro"/>
</dbReference>
<organism evidence="7 8">
    <name type="scientific">Liquorilactobacillus uvarum DSM 19971</name>
    <dbReference type="NCBI Taxonomy" id="1423812"/>
    <lineage>
        <taxon>Bacteria</taxon>
        <taxon>Bacillati</taxon>
        <taxon>Bacillota</taxon>
        <taxon>Bacilli</taxon>
        <taxon>Lactobacillales</taxon>
        <taxon>Lactobacillaceae</taxon>
        <taxon>Liquorilactobacillus</taxon>
    </lineage>
</organism>
<evidence type="ECO:0000256" key="1">
    <source>
        <dbReference type="ARBA" id="ARBA00005854"/>
    </source>
</evidence>
<dbReference type="Gene3D" id="3.40.50.720">
    <property type="entry name" value="NAD(P)-binding Rossmann-like Domain"/>
    <property type="match status" value="2"/>
</dbReference>
<feature type="domain" description="D-isomer specific 2-hydroxyacid dehydrogenase catalytic" evidence="5">
    <location>
        <begin position="45"/>
        <end position="318"/>
    </location>
</feature>
<dbReference type="SUPFAM" id="SSF52283">
    <property type="entry name" value="Formate/glycerate dehydrogenase catalytic domain-like"/>
    <property type="match status" value="1"/>
</dbReference>
<dbReference type="PROSITE" id="PS00065">
    <property type="entry name" value="D_2_HYDROXYACID_DH_1"/>
    <property type="match status" value="1"/>
</dbReference>
<dbReference type="Proteomes" id="UP000051155">
    <property type="component" value="Unassembled WGS sequence"/>
</dbReference>
<evidence type="ECO:0000313" key="7">
    <source>
        <dbReference type="EMBL" id="KRL35340.1"/>
    </source>
</evidence>
<dbReference type="EMBL" id="AZEG01000032">
    <property type="protein sequence ID" value="KRL35340.1"/>
    <property type="molecule type" value="Genomic_DNA"/>
</dbReference>
<dbReference type="SUPFAM" id="SSF51735">
    <property type="entry name" value="NAD(P)-binding Rossmann-fold domains"/>
    <property type="match status" value="1"/>
</dbReference>
<feature type="domain" description="D-isomer specific 2-hydroxyacid dehydrogenase NAD-binding" evidence="6">
    <location>
        <begin position="114"/>
        <end position="294"/>
    </location>
</feature>
<dbReference type="Pfam" id="PF02826">
    <property type="entry name" value="2-Hacid_dh_C"/>
    <property type="match status" value="1"/>
</dbReference>
<dbReference type="Pfam" id="PF00389">
    <property type="entry name" value="2-Hacid_dh"/>
    <property type="match status" value="1"/>
</dbReference>
<gene>
    <name evidence="7" type="ORF">FD20_GL001499</name>
</gene>
<dbReference type="GO" id="GO:0051287">
    <property type="term" value="F:NAD binding"/>
    <property type="evidence" value="ECO:0007669"/>
    <property type="project" value="InterPro"/>
</dbReference>
<name>A0A0R1PSQ3_9LACO</name>
<keyword evidence="2 4" id="KW-0560">Oxidoreductase</keyword>
<dbReference type="OrthoDB" id="9805416at2"/>
<dbReference type="AlphaFoldDB" id="A0A0R1PSQ3"/>
<proteinExistence type="inferred from homology"/>
<protein>
    <submittedName>
        <fullName evidence="7">Dehydrogenase</fullName>
    </submittedName>
</protein>